<protein>
    <submittedName>
        <fullName evidence="1">Uncharacterized protein</fullName>
    </submittedName>
</protein>
<evidence type="ECO:0000313" key="1">
    <source>
        <dbReference type="EMBL" id="MBB6173417.1"/>
    </source>
</evidence>
<evidence type="ECO:0000313" key="2">
    <source>
        <dbReference type="Proteomes" id="UP000546642"/>
    </source>
</evidence>
<name>A0A7X0D6D7_9ACTN</name>
<keyword evidence="2" id="KW-1185">Reference proteome</keyword>
<sequence>MPSYFSPPSSLSASPLHPLQALAKELEARRLGASIDVSVSVVDAYVLPDSSRWQQGLRRVCVQCTQRAILRPDPVNAHPWWWLLWPGERFDSETAEPEVTRLLPVEEISETARRIRNILILDSTE</sequence>
<reference evidence="1 2" key="1">
    <citation type="submission" date="2020-08" db="EMBL/GenBank/DDBJ databases">
        <title>Sequencing the genomes of 1000 actinobacteria strains.</title>
        <authorList>
            <person name="Klenk H.-P."/>
        </authorList>
    </citation>
    <scope>NUCLEOTIDE SEQUENCE [LARGE SCALE GENOMIC DNA]</scope>
    <source>
        <strain evidence="1 2">DSM 46659</strain>
    </source>
</reference>
<dbReference type="RefSeq" id="WP_184076782.1">
    <property type="nucleotide sequence ID" value="NZ_JACHDS010000001.1"/>
</dbReference>
<accession>A0A7X0D6D7</accession>
<comment type="caution">
    <text evidence="1">The sequence shown here is derived from an EMBL/GenBank/DDBJ whole genome shotgun (WGS) entry which is preliminary data.</text>
</comment>
<dbReference type="AlphaFoldDB" id="A0A7X0D6D7"/>
<proteinExistence type="predicted"/>
<dbReference type="Proteomes" id="UP000546642">
    <property type="component" value="Unassembled WGS sequence"/>
</dbReference>
<organism evidence="1 2">
    <name type="scientific">Nocardiopsis mwathae</name>
    <dbReference type="NCBI Taxonomy" id="1472723"/>
    <lineage>
        <taxon>Bacteria</taxon>
        <taxon>Bacillati</taxon>
        <taxon>Actinomycetota</taxon>
        <taxon>Actinomycetes</taxon>
        <taxon>Streptosporangiales</taxon>
        <taxon>Nocardiopsidaceae</taxon>
        <taxon>Nocardiopsis</taxon>
    </lineage>
</organism>
<dbReference type="EMBL" id="JACHDS010000001">
    <property type="protein sequence ID" value="MBB6173417.1"/>
    <property type="molecule type" value="Genomic_DNA"/>
</dbReference>
<gene>
    <name evidence="1" type="ORF">HNR23_003477</name>
</gene>